<evidence type="ECO:0000256" key="1">
    <source>
        <dbReference type="SAM" id="MobiDB-lite"/>
    </source>
</evidence>
<geneLocation type="plasmid" evidence="2 3">
    <name>III</name>
</geneLocation>
<proteinExistence type="predicted"/>
<organism evidence="2 3">
    <name type="scientific">Candidatus Promineifilum breve</name>
    <dbReference type="NCBI Taxonomy" id="1806508"/>
    <lineage>
        <taxon>Bacteria</taxon>
        <taxon>Bacillati</taxon>
        <taxon>Chloroflexota</taxon>
        <taxon>Ardenticatenia</taxon>
        <taxon>Candidatus Promineifilales</taxon>
        <taxon>Candidatus Promineifilaceae</taxon>
        <taxon>Candidatus Promineifilum</taxon>
    </lineage>
</organism>
<gene>
    <name evidence="2" type="ORF">CFX0092_P0014</name>
</gene>
<accession>A0A160T8D1</accession>
<dbReference type="KEGG" id="pbf:CFX0092_P0014"/>
<name>A0A160T8D1_9CHLR</name>
<protein>
    <submittedName>
        <fullName evidence="2">Uncharacterized protein</fullName>
    </submittedName>
</protein>
<keyword evidence="3" id="KW-1185">Reference proteome</keyword>
<feature type="region of interest" description="Disordered" evidence="1">
    <location>
        <begin position="146"/>
        <end position="187"/>
    </location>
</feature>
<evidence type="ECO:0000313" key="2">
    <source>
        <dbReference type="EMBL" id="CUS06414.1"/>
    </source>
</evidence>
<dbReference type="Proteomes" id="UP000215027">
    <property type="component" value="Plasmid III"/>
</dbReference>
<sequence>MMPKNTKARHEQLQAYAMEHLRLDDDDRELLNQNEVIRGLMAQFGCTKETARINVAKAARRKRGLMVKAWGGYRPGAGRPNIREQVQRYIDESGLAHLETRDEVNGVVFHDEMEFIPLSELQYDAILGFNWTCLRNATPPCSWKCGRPSKNRKRPPVQEETQAGVEIGAGEGATLPRPEFPTRGYRP</sequence>
<keyword evidence="2" id="KW-0614">Plasmid</keyword>
<reference evidence="2" key="1">
    <citation type="submission" date="2016-01" db="EMBL/GenBank/DDBJ databases">
        <authorList>
            <person name="Mcilroy J.S."/>
            <person name="Karst M S."/>
            <person name="Albertsen M."/>
        </authorList>
    </citation>
    <scope>NUCLEOTIDE SEQUENCE</scope>
    <source>
        <strain evidence="2">Cfx-K</strain>
        <plasmid evidence="2">III</plasmid>
    </source>
</reference>
<dbReference type="EMBL" id="LN890657">
    <property type="protein sequence ID" value="CUS06414.1"/>
    <property type="molecule type" value="Genomic_DNA"/>
</dbReference>
<dbReference type="RefSeq" id="WP_095045711.1">
    <property type="nucleotide sequence ID" value="NZ_LN890657.1"/>
</dbReference>
<dbReference type="AlphaFoldDB" id="A0A160T8D1"/>
<evidence type="ECO:0000313" key="3">
    <source>
        <dbReference type="Proteomes" id="UP000215027"/>
    </source>
</evidence>